<evidence type="ECO:0000313" key="2">
    <source>
        <dbReference type="Proteomes" id="UP000260649"/>
    </source>
</evidence>
<reference evidence="1 2" key="1">
    <citation type="submission" date="2018-07" db="EMBL/GenBank/DDBJ databases">
        <title>GABA Modulating Bacteria of the Human Gut Microbiota.</title>
        <authorList>
            <person name="Strandwitz P."/>
            <person name="Kim K.H."/>
            <person name="Terekhova D."/>
            <person name="Liu J.K."/>
            <person name="Sharma A."/>
            <person name="Levering J."/>
            <person name="Mcdonald D."/>
            <person name="Dietrich D."/>
            <person name="Ramadhar T.R."/>
            <person name="Lekbua A."/>
            <person name="Mroue N."/>
            <person name="Liston C."/>
            <person name="Stewart E.J."/>
            <person name="Dubin M.J."/>
            <person name="Zengler K."/>
            <person name="Knight R."/>
            <person name="Gilbert J.A."/>
            <person name="Clardy J."/>
            <person name="Lewis K."/>
        </authorList>
    </citation>
    <scope>NUCLEOTIDE SEQUENCE [LARGE SCALE GENOMIC DNA]</scope>
    <source>
        <strain evidence="1 2">KLE1738</strain>
    </source>
</reference>
<protein>
    <recommendedName>
        <fullName evidence="3">DUF3139 domain-containing protein</fullName>
    </recommendedName>
</protein>
<keyword evidence="2" id="KW-1185">Reference proteome</keyword>
<sequence>MKKTVAGILIALVACLGFAAYFFLAINPPALSYMETNLTEQIKRQLKEDSLLISIQRPGTWHDLFTPEDWTFVVQYADASNPHFYQLDIDKEEFVETSSSQKNLA</sequence>
<dbReference type="Proteomes" id="UP000260649">
    <property type="component" value="Unassembled WGS sequence"/>
</dbReference>
<name>A0A3E2B0P0_9FIRM</name>
<dbReference type="GeneID" id="97996393"/>
<gene>
    <name evidence="1" type="ORF">DV520_11690</name>
</gene>
<comment type="caution">
    <text evidence="1">The sequence shown here is derived from an EMBL/GenBank/DDBJ whole genome shotgun (WGS) entry which is preliminary data.</text>
</comment>
<evidence type="ECO:0000313" key="1">
    <source>
        <dbReference type="EMBL" id="RFT05620.1"/>
    </source>
</evidence>
<dbReference type="PROSITE" id="PS51257">
    <property type="entry name" value="PROKAR_LIPOPROTEIN"/>
    <property type="match status" value="1"/>
</dbReference>
<evidence type="ECO:0008006" key="3">
    <source>
        <dbReference type="Google" id="ProtNLM"/>
    </source>
</evidence>
<organism evidence="1 2">
    <name type="scientific">Evtepia gabavorous</name>
    <dbReference type="NCBI Taxonomy" id="2211183"/>
    <lineage>
        <taxon>Bacteria</taxon>
        <taxon>Bacillati</taxon>
        <taxon>Bacillota</taxon>
        <taxon>Clostridia</taxon>
        <taxon>Eubacteriales</taxon>
        <taxon>Evtepia</taxon>
    </lineage>
</organism>
<dbReference type="RefSeq" id="WP_021919833.1">
    <property type="nucleotide sequence ID" value="NZ_CAKXKJ010000018.1"/>
</dbReference>
<accession>A0A3E2B0P0</accession>
<dbReference type="EMBL" id="QQRQ01000041">
    <property type="protein sequence ID" value="RFT05620.1"/>
    <property type="molecule type" value="Genomic_DNA"/>
</dbReference>
<proteinExistence type="predicted"/>
<dbReference type="AlphaFoldDB" id="A0A3E2B0P0"/>